<dbReference type="EMBL" id="MU002126">
    <property type="protein sequence ID" value="KAF2789587.1"/>
    <property type="molecule type" value="Genomic_DNA"/>
</dbReference>
<dbReference type="InterPro" id="IPR036188">
    <property type="entry name" value="FAD/NAD-bd_sf"/>
</dbReference>
<dbReference type="Gene3D" id="3.50.50.60">
    <property type="entry name" value="FAD/NAD(P)-binding domain"/>
    <property type="match status" value="1"/>
</dbReference>
<evidence type="ECO:0000256" key="1">
    <source>
        <dbReference type="ARBA" id="ARBA00001974"/>
    </source>
</evidence>
<keyword evidence="2" id="KW-0285">Flavoprotein</keyword>
<evidence type="ECO:0000256" key="4">
    <source>
        <dbReference type="ARBA" id="ARBA00023002"/>
    </source>
</evidence>
<proteinExistence type="predicted"/>
<dbReference type="AlphaFoldDB" id="A0A6A6X0Z9"/>
<feature type="domain" description="FAD-dependent oxidoreductase 2 FAD-binding" evidence="5">
    <location>
        <begin position="10"/>
        <end position="497"/>
    </location>
</feature>
<reference evidence="6" key="1">
    <citation type="journal article" date="2020" name="Stud. Mycol.">
        <title>101 Dothideomycetes genomes: a test case for predicting lifestyles and emergence of pathogens.</title>
        <authorList>
            <person name="Haridas S."/>
            <person name="Albert R."/>
            <person name="Binder M."/>
            <person name="Bloem J."/>
            <person name="Labutti K."/>
            <person name="Salamov A."/>
            <person name="Andreopoulos B."/>
            <person name="Baker S."/>
            <person name="Barry K."/>
            <person name="Bills G."/>
            <person name="Bluhm B."/>
            <person name="Cannon C."/>
            <person name="Castanera R."/>
            <person name="Culley D."/>
            <person name="Daum C."/>
            <person name="Ezra D."/>
            <person name="Gonzalez J."/>
            <person name="Henrissat B."/>
            <person name="Kuo A."/>
            <person name="Liang C."/>
            <person name="Lipzen A."/>
            <person name="Lutzoni F."/>
            <person name="Magnuson J."/>
            <person name="Mondo S."/>
            <person name="Nolan M."/>
            <person name="Ohm R."/>
            <person name="Pangilinan J."/>
            <person name="Park H.-J."/>
            <person name="Ramirez L."/>
            <person name="Alfaro M."/>
            <person name="Sun H."/>
            <person name="Tritt A."/>
            <person name="Yoshinaga Y."/>
            <person name="Zwiers L.-H."/>
            <person name="Turgeon B."/>
            <person name="Goodwin S."/>
            <person name="Spatafora J."/>
            <person name="Crous P."/>
            <person name="Grigoriev I."/>
        </authorList>
    </citation>
    <scope>NUCLEOTIDE SEQUENCE</scope>
    <source>
        <strain evidence="6">CBS 109.77</strain>
    </source>
</reference>
<evidence type="ECO:0000313" key="6">
    <source>
        <dbReference type="EMBL" id="KAF2789587.1"/>
    </source>
</evidence>
<dbReference type="PANTHER" id="PTHR43400:SF7">
    <property type="entry name" value="FAD-DEPENDENT OXIDOREDUCTASE 2 FAD BINDING DOMAIN-CONTAINING PROTEIN"/>
    <property type="match status" value="1"/>
</dbReference>
<comment type="cofactor">
    <cofactor evidence="1">
        <name>FAD</name>
        <dbReference type="ChEBI" id="CHEBI:57692"/>
    </cofactor>
</comment>
<dbReference type="GO" id="GO:0016491">
    <property type="term" value="F:oxidoreductase activity"/>
    <property type="evidence" value="ECO:0007669"/>
    <property type="project" value="UniProtKB-KW"/>
</dbReference>
<keyword evidence="3" id="KW-0274">FAD</keyword>
<evidence type="ECO:0000256" key="3">
    <source>
        <dbReference type="ARBA" id="ARBA00022827"/>
    </source>
</evidence>
<protein>
    <submittedName>
        <fullName evidence="6">FAD binding domain-containing protein</fullName>
    </submittedName>
</protein>
<organism evidence="6 7">
    <name type="scientific">Melanomma pulvis-pyrius CBS 109.77</name>
    <dbReference type="NCBI Taxonomy" id="1314802"/>
    <lineage>
        <taxon>Eukaryota</taxon>
        <taxon>Fungi</taxon>
        <taxon>Dikarya</taxon>
        <taxon>Ascomycota</taxon>
        <taxon>Pezizomycotina</taxon>
        <taxon>Dothideomycetes</taxon>
        <taxon>Pleosporomycetidae</taxon>
        <taxon>Pleosporales</taxon>
        <taxon>Melanommataceae</taxon>
        <taxon>Melanomma</taxon>
    </lineage>
</organism>
<dbReference type="Gene3D" id="3.90.700.10">
    <property type="entry name" value="Succinate dehydrogenase/fumarate reductase flavoprotein, catalytic domain"/>
    <property type="match status" value="1"/>
</dbReference>
<evidence type="ECO:0000259" key="5">
    <source>
        <dbReference type="Pfam" id="PF00890"/>
    </source>
</evidence>
<gene>
    <name evidence="6" type="ORF">K505DRAFT_328126</name>
</gene>
<keyword evidence="7" id="KW-1185">Reference proteome</keyword>
<dbReference type="InterPro" id="IPR003953">
    <property type="entry name" value="FAD-dep_OxRdtase_2_FAD-bd"/>
</dbReference>
<sequence>MSIPEEHHSILIIGSGNAGFSAALSAASTSPNANILLIDKCPASWAGGNSYFTAGAFRTVHNGLSDLLPLVNNVSASTASVIDLPPYTTQDFTDDLERVTQGRCDQELGRTLVVESNATIKWLSEQGVRFQLSFNRQAYRVDGRWKFWGGLHIKTQDGGRGLIEDHMAAARRLGVRVCFDTAAKQILVDPASGAVNGVLVEQEGQERIIRCKAVVLAAGGFEADSGLRKKYLGPEWERARVRGTPYNTGDLLDVAIRDVGAKRAGDWGGCHSVAWDANAAPDSGDREIGNEFTKSGYPLGLMVNVKGERFVDEGVDLRNFTYAKFGREILRQEGGVAFQVWDGKVIPLLRDEEYRDGVVEKITANSMQELAEKCAEVGLRSADVFVETISEYNEAVCQHREAHPDVKFDPSLKDGLSTQSAKKSLKLPKSNWALPLDTPPFLAVKVACGITFTFGGLAVDPDTAAVISERSNTNVPGLFCVGEMMGGLFYGNYPGGSGLTSGAVFGRIAGRAAARLVADEKEMKPGGTMGGGK</sequence>
<dbReference type="SUPFAM" id="SSF56425">
    <property type="entry name" value="Succinate dehydrogenase/fumarate reductase flavoprotein, catalytic domain"/>
    <property type="match status" value="1"/>
</dbReference>
<dbReference type="InterPro" id="IPR050315">
    <property type="entry name" value="FAD-oxidoreductase_2"/>
</dbReference>
<name>A0A6A6X0Z9_9PLEO</name>
<dbReference type="PANTHER" id="PTHR43400">
    <property type="entry name" value="FUMARATE REDUCTASE"/>
    <property type="match status" value="1"/>
</dbReference>
<keyword evidence="4" id="KW-0560">Oxidoreductase</keyword>
<dbReference type="Proteomes" id="UP000799757">
    <property type="component" value="Unassembled WGS sequence"/>
</dbReference>
<dbReference type="InterPro" id="IPR027477">
    <property type="entry name" value="Succ_DH/fumarate_Rdtase_cat_sf"/>
</dbReference>
<dbReference type="SUPFAM" id="SSF51905">
    <property type="entry name" value="FAD/NAD(P)-binding domain"/>
    <property type="match status" value="1"/>
</dbReference>
<dbReference type="NCBIfam" id="NF006130">
    <property type="entry name" value="PRK08274.1"/>
    <property type="match status" value="1"/>
</dbReference>
<evidence type="ECO:0000313" key="7">
    <source>
        <dbReference type="Proteomes" id="UP000799757"/>
    </source>
</evidence>
<dbReference type="Pfam" id="PF00890">
    <property type="entry name" value="FAD_binding_2"/>
    <property type="match status" value="1"/>
</dbReference>
<dbReference type="OrthoDB" id="7777654at2759"/>
<accession>A0A6A6X0Z9</accession>
<evidence type="ECO:0000256" key="2">
    <source>
        <dbReference type="ARBA" id="ARBA00022630"/>
    </source>
</evidence>